<dbReference type="Gene3D" id="1.10.10.10">
    <property type="entry name" value="Winged helix-like DNA-binding domain superfamily/Winged helix DNA-binding domain"/>
    <property type="match status" value="1"/>
</dbReference>
<dbReference type="InterPro" id="IPR036388">
    <property type="entry name" value="WH-like_DNA-bd_sf"/>
</dbReference>
<protein>
    <submittedName>
        <fullName evidence="3">Signal peptide protein</fullName>
    </submittedName>
</protein>
<proteinExistence type="inferred from homology"/>
<comment type="function">
    <text evidence="2">Might take part in the signal recognition particle (SRP) pathway. This is inferred from the conservation of its genetic proximity to ftsY/ffh. May be a regulatory protein.</text>
</comment>
<dbReference type="Proteomes" id="UP000030023">
    <property type="component" value="Unassembled WGS sequence"/>
</dbReference>
<comment type="similarity">
    <text evidence="1">Belongs to the UPF0122 family.</text>
</comment>
<accession>A0ABR4XSA3</accession>
<dbReference type="NCBIfam" id="NF045758">
    <property type="entry name" value="YlxM"/>
    <property type="match status" value="1"/>
</dbReference>
<gene>
    <name evidence="3" type="ORF">Q757_03420</name>
</gene>
<evidence type="ECO:0000313" key="3">
    <source>
        <dbReference type="EMBL" id="KGO32041.1"/>
    </source>
</evidence>
<keyword evidence="4" id="KW-1185">Reference proteome</keyword>
<organism evidence="3 4">
    <name type="scientific">Oenococcus alcoholitolerans</name>
    <dbReference type="NCBI Taxonomy" id="931074"/>
    <lineage>
        <taxon>Bacteria</taxon>
        <taxon>Bacillati</taxon>
        <taxon>Bacillota</taxon>
        <taxon>Bacilli</taxon>
        <taxon>Lactobacillales</taxon>
        <taxon>Lactobacillaceae</taxon>
        <taxon>Oenococcus</taxon>
    </lineage>
</organism>
<name>A0ABR4XSA3_9LACO</name>
<dbReference type="SUPFAM" id="SSF88659">
    <property type="entry name" value="Sigma3 and sigma4 domains of RNA polymerase sigma factors"/>
    <property type="match status" value="1"/>
</dbReference>
<dbReference type="InterPro" id="IPR054831">
    <property type="entry name" value="UPF0122_fam_protein"/>
</dbReference>
<dbReference type="PANTHER" id="PTHR40083:SF1">
    <property type="entry name" value="UPF0122 PROTEIN YLXM"/>
    <property type="match status" value="1"/>
</dbReference>
<dbReference type="InterPro" id="IPR007394">
    <property type="entry name" value="UPF0122"/>
</dbReference>
<comment type="caution">
    <text evidence="3">The sequence shown here is derived from an EMBL/GenBank/DDBJ whole genome shotgun (WGS) entry which is preliminary data.</text>
</comment>
<dbReference type="PANTHER" id="PTHR40083">
    <property type="entry name" value="UPF0122 PROTEIN CBO2450/CLC_2298"/>
    <property type="match status" value="1"/>
</dbReference>
<reference evidence="3 4" key="1">
    <citation type="journal article" date="2014" name="Antonie Van Leeuwenhoek">
        <title>Oenococcus alcoholitolerans sp. nov., a lactic acid bacteria isolated from cachaca and ethanol fermentation processes.</title>
        <authorList>
            <person name="Badotti F."/>
            <person name="Moreira A.P."/>
            <person name="Tonon L.A."/>
            <person name="de Lucena B.T."/>
            <person name="Gomes Fde C."/>
            <person name="Kruger R."/>
            <person name="Thompson C.C."/>
            <person name="de Morais M.A.Jr."/>
            <person name="Rosa C.A."/>
            <person name="Thompson F.L."/>
        </authorList>
    </citation>
    <scope>NUCLEOTIDE SEQUENCE [LARGE SCALE GENOMIC DNA]</scope>
    <source>
        <strain evidence="3 4">UFRJ-M7.2.18</strain>
    </source>
</reference>
<evidence type="ECO:0000313" key="4">
    <source>
        <dbReference type="Proteomes" id="UP000030023"/>
    </source>
</evidence>
<dbReference type="InterPro" id="IPR013324">
    <property type="entry name" value="RNA_pol_sigma_r3/r4-like"/>
</dbReference>
<dbReference type="EMBL" id="AXCV01000117">
    <property type="protein sequence ID" value="KGO32041.1"/>
    <property type="molecule type" value="Genomic_DNA"/>
</dbReference>
<dbReference type="Pfam" id="PF04297">
    <property type="entry name" value="UPF0122"/>
    <property type="match status" value="1"/>
</dbReference>
<sequence>MKTELFGFYGPLLSEKQQAYLQAYLADDLGLSEIAENEEISRQAVSDQIKRALVSLDEFESKIHLRRDYLQRRKLEGSLLLKYDSNIVKKLIDLEEK</sequence>
<evidence type="ECO:0000256" key="1">
    <source>
        <dbReference type="ARBA" id="ARBA00008720"/>
    </source>
</evidence>
<evidence type="ECO:0000256" key="2">
    <source>
        <dbReference type="ARBA" id="ARBA00024764"/>
    </source>
</evidence>